<name>A0ABW7I2F4_9RHOB</name>
<protein>
    <submittedName>
        <fullName evidence="1">Uncharacterized protein</fullName>
    </submittedName>
</protein>
<sequence length="194" mass="21659">MHMPTRRDWSQGCAEAHLEAMRRAPRADLPRLARSYDWGAHPGPVLGWIMAQRRIDLATALSVFLCGGPERFNYMPKRDVPGDHRAAARLLDNICLRINSGFYLPGDALDLADRPRLANWLVAQKADRAEGTSGRWVLDEEIVARVLSESAAPVPETQHQPAEPARPAGLAALFARLSARRLRRTAPERETKRA</sequence>
<keyword evidence="2" id="KW-1185">Reference proteome</keyword>
<evidence type="ECO:0000313" key="1">
    <source>
        <dbReference type="EMBL" id="MFH0252331.1"/>
    </source>
</evidence>
<gene>
    <name evidence="1" type="ORF">ACGRVM_00370</name>
</gene>
<dbReference type="RefSeq" id="WP_377169836.1">
    <property type="nucleotide sequence ID" value="NZ_JBHTJC010000001.1"/>
</dbReference>
<dbReference type="EMBL" id="JBIHMM010000001">
    <property type="protein sequence ID" value="MFH0252331.1"/>
    <property type="molecule type" value="Genomic_DNA"/>
</dbReference>
<comment type="caution">
    <text evidence="1">The sequence shown here is derived from an EMBL/GenBank/DDBJ whole genome shotgun (WGS) entry which is preliminary data.</text>
</comment>
<organism evidence="1 2">
    <name type="scientific">Roseovarius aquimarinus</name>
    <dbReference type="NCBI Taxonomy" id="1229156"/>
    <lineage>
        <taxon>Bacteria</taxon>
        <taxon>Pseudomonadati</taxon>
        <taxon>Pseudomonadota</taxon>
        <taxon>Alphaproteobacteria</taxon>
        <taxon>Rhodobacterales</taxon>
        <taxon>Roseobacteraceae</taxon>
        <taxon>Roseovarius</taxon>
    </lineage>
</organism>
<reference evidence="1 2" key="1">
    <citation type="submission" date="2024-10" db="EMBL/GenBank/DDBJ databases">
        <authorList>
            <person name="Yang X.-N."/>
        </authorList>
    </citation>
    <scope>NUCLEOTIDE SEQUENCE [LARGE SCALE GENOMIC DNA]</scope>
    <source>
        <strain evidence="1 2">CAU 1059</strain>
    </source>
</reference>
<proteinExistence type="predicted"/>
<accession>A0ABW7I2F4</accession>
<dbReference type="Proteomes" id="UP001607157">
    <property type="component" value="Unassembled WGS sequence"/>
</dbReference>
<evidence type="ECO:0000313" key="2">
    <source>
        <dbReference type="Proteomes" id="UP001607157"/>
    </source>
</evidence>